<organism evidence="7 8">
    <name type="scientific">Plasmodium gaboni</name>
    <dbReference type="NCBI Taxonomy" id="647221"/>
    <lineage>
        <taxon>Eukaryota</taxon>
        <taxon>Sar</taxon>
        <taxon>Alveolata</taxon>
        <taxon>Apicomplexa</taxon>
        <taxon>Aconoidasida</taxon>
        <taxon>Haemosporida</taxon>
        <taxon>Plasmodiidae</taxon>
        <taxon>Plasmodium</taxon>
        <taxon>Plasmodium (Laverania)</taxon>
    </lineage>
</organism>
<evidence type="ECO:0000256" key="6">
    <source>
        <dbReference type="SAM" id="SignalP"/>
    </source>
</evidence>
<keyword evidence="3" id="KW-0337">GPI-anchor biosynthesis</keyword>
<keyword evidence="5" id="KW-1133">Transmembrane helix</keyword>
<feature type="chain" id="PRO_5047547051" evidence="6">
    <location>
        <begin position="22"/>
        <end position="469"/>
    </location>
</feature>
<evidence type="ECO:0000256" key="1">
    <source>
        <dbReference type="ARBA" id="ARBA00004687"/>
    </source>
</evidence>
<dbReference type="EMBL" id="LT969434">
    <property type="protein sequence ID" value="SOV15766.1"/>
    <property type="molecule type" value="Genomic_DNA"/>
</dbReference>
<dbReference type="Gene3D" id="3.40.50.1460">
    <property type="match status" value="1"/>
</dbReference>
<keyword evidence="4 6" id="KW-0732">Signal</keyword>
<sequence>MEINILIYIYFFFVWGRCVRGSVNFTGFDTKNMKGKYLELEGKYKKEYIDSLFLEELRKNNYINNNVIALSTSRHYFNYRHTTNLLITYKYLKNFGDTMDKNILLMIPFDQACDCRNIREGNIFREYELFPSIENKEPMTESINLYDNLNIDYKNNNVRDEQIRRVLRHRYDAFTPKKNRLYSYDNNEKNLFIYMTGHGGVNFLKIQEFNIISSSEFNIYIQELLIKNLYKYIFVIVDTCQGYSFYDDILNFVNKKKINNIFFLSSSKRNENSYSLFSSSYLSVSTVDRFTYHFFNYLEQIHKLYEKEPYKNVKAFSLYNILNYLKTQYIISEPTTNNSKFNSSIFLHDKNILFFNSDLLVIHKDHISINQDKQTNNDKYICLGNLSACGHIKNNVYKKMQTLYEQTLYYNNQEKFYSNDMSYFTDYFFFTYNIFNMYSFFILLLSLFFIMSSLLTYYIVFVTEKCNII</sequence>
<dbReference type="InterPro" id="IPR028361">
    <property type="entry name" value="GPI_transamidase"/>
</dbReference>
<feature type="transmembrane region" description="Helical" evidence="5">
    <location>
        <begin position="437"/>
        <end position="460"/>
    </location>
</feature>
<accession>A0ABY1UQ59</accession>
<proteinExistence type="inferred from homology"/>
<keyword evidence="5" id="KW-0472">Membrane</keyword>
<keyword evidence="8" id="KW-1185">Reference proteome</keyword>
<comment type="pathway">
    <text evidence="1">Glycolipid biosynthesis; glycosylphosphatidylinositol-anchor biosynthesis.</text>
</comment>
<evidence type="ECO:0000256" key="5">
    <source>
        <dbReference type="SAM" id="Phobius"/>
    </source>
</evidence>
<dbReference type="Pfam" id="PF01650">
    <property type="entry name" value="Peptidase_C13"/>
    <property type="match status" value="1"/>
</dbReference>
<feature type="signal peptide" evidence="6">
    <location>
        <begin position="1"/>
        <end position="21"/>
    </location>
</feature>
<name>A0ABY1UQ59_9APIC</name>
<comment type="similarity">
    <text evidence="2">Belongs to the peptidase C13 family.</text>
</comment>
<evidence type="ECO:0000313" key="7">
    <source>
        <dbReference type="EMBL" id="SOV15766.1"/>
    </source>
</evidence>
<evidence type="ECO:0000313" key="8">
    <source>
        <dbReference type="Proteomes" id="UP000831156"/>
    </source>
</evidence>
<dbReference type="PANTHER" id="PTHR48067:SF1">
    <property type="entry name" value="GPI-ANCHOR TRANSAMIDASE"/>
    <property type="match status" value="1"/>
</dbReference>
<evidence type="ECO:0000256" key="2">
    <source>
        <dbReference type="ARBA" id="ARBA00009941"/>
    </source>
</evidence>
<protein>
    <submittedName>
        <fullName evidence="7">GPI-anchor transamidase</fullName>
    </submittedName>
</protein>
<evidence type="ECO:0000256" key="3">
    <source>
        <dbReference type="ARBA" id="ARBA00022502"/>
    </source>
</evidence>
<gene>
    <name evidence="7" type="ORF">PGABG01_1126700</name>
</gene>
<reference evidence="7" key="1">
    <citation type="submission" date="2016-09" db="EMBL/GenBank/DDBJ databases">
        <authorList>
            <consortium name="Pathogen Informatics"/>
            <person name="Sun Q."/>
            <person name="Inoue M."/>
        </authorList>
    </citation>
    <scope>NUCLEOTIDE SEQUENCE</scope>
</reference>
<dbReference type="PANTHER" id="PTHR48067">
    <property type="entry name" value="GPI-ANCHOR TRANSAMIDASE"/>
    <property type="match status" value="1"/>
</dbReference>
<dbReference type="Proteomes" id="UP000831156">
    <property type="component" value="Chromosome 11"/>
</dbReference>
<keyword evidence="5" id="KW-0812">Transmembrane</keyword>
<dbReference type="InterPro" id="IPR001096">
    <property type="entry name" value="Peptidase_C13"/>
</dbReference>
<evidence type="ECO:0000256" key="4">
    <source>
        <dbReference type="ARBA" id="ARBA00022729"/>
    </source>
</evidence>